<dbReference type="AlphaFoldDB" id="A0A5P9CL28"/>
<name>A0A5P9CL28_9VIBR</name>
<sequence>MTGEVQNNTATQTADYVTNNSDYGHDVSGSEAMDAISQLNELIVKLAEIFKKLRNILQEYNQKQQLLGWDVQKASMDSKRDSIESAFESAAWAGGLQILSGFIGMAGVGATGKFGEGATHLGQALGKGVDGVGSTVSASMTKDAEMEKVDGEFKEKNSQNYNKNMNELSDKARQISDQMRSLVKELVELHGRITSAVHN</sequence>
<reference evidence="2 3" key="1">
    <citation type="submission" date="2019-10" db="EMBL/GenBank/DDBJ databases">
        <title>Complete genome sequence of Vibrio sp. strain THAF100, isolated from non-filtered water from the water column of tank 6 of a marine aquarium containing stony-coral fragments. Water maintained at 26 degree C.</title>
        <authorList>
            <person name="Ruckert C."/>
            <person name="Franco A."/>
            <person name="Kalinowski J."/>
            <person name="Glaeser S."/>
        </authorList>
    </citation>
    <scope>NUCLEOTIDE SEQUENCE [LARGE SCALE GENOMIC DNA]</scope>
    <source>
        <strain evidence="2 3">THAF100</strain>
    </source>
</reference>
<feature type="coiled-coil region" evidence="1">
    <location>
        <begin position="158"/>
        <end position="185"/>
    </location>
</feature>
<dbReference type="Pfam" id="PF05802">
    <property type="entry name" value="SctB2"/>
    <property type="match status" value="1"/>
</dbReference>
<keyword evidence="1" id="KW-0175">Coiled coil</keyword>
<keyword evidence="3" id="KW-1185">Reference proteome</keyword>
<evidence type="ECO:0000313" key="2">
    <source>
        <dbReference type="EMBL" id="QFT26242.1"/>
    </source>
</evidence>
<evidence type="ECO:0000313" key="3">
    <source>
        <dbReference type="Proteomes" id="UP000326936"/>
    </source>
</evidence>
<gene>
    <name evidence="2" type="primary">sseD</name>
    <name evidence="2" type="ORF">FIV01_07360</name>
</gene>
<dbReference type="InterPro" id="IPR008611">
    <property type="entry name" value="SctB2-like"/>
</dbReference>
<dbReference type="OrthoDB" id="6627753at2"/>
<evidence type="ECO:0000256" key="1">
    <source>
        <dbReference type="SAM" id="Coils"/>
    </source>
</evidence>
<protein>
    <submittedName>
        <fullName evidence="2">Secreted effector protein SseD</fullName>
    </submittedName>
</protein>
<accession>A0A5P9CL28</accession>
<organism evidence="2 3">
    <name type="scientific">Vibrio aquimaris</name>
    <dbReference type="NCBI Taxonomy" id="2587862"/>
    <lineage>
        <taxon>Bacteria</taxon>
        <taxon>Pseudomonadati</taxon>
        <taxon>Pseudomonadota</taxon>
        <taxon>Gammaproteobacteria</taxon>
        <taxon>Vibrionales</taxon>
        <taxon>Vibrionaceae</taxon>
        <taxon>Vibrio</taxon>
    </lineage>
</organism>
<dbReference type="RefSeq" id="WP_152430413.1">
    <property type="nucleotide sequence ID" value="NZ_CBCSDK010000004.1"/>
</dbReference>
<dbReference type="KEGG" id="vaq:FIV01_07360"/>
<proteinExistence type="predicted"/>
<dbReference type="EMBL" id="CP045350">
    <property type="protein sequence ID" value="QFT26242.1"/>
    <property type="molecule type" value="Genomic_DNA"/>
</dbReference>
<dbReference type="Proteomes" id="UP000326936">
    <property type="component" value="Chromosome"/>
</dbReference>